<reference evidence="2" key="1">
    <citation type="submission" date="2020-03" db="EMBL/GenBank/DDBJ databases">
        <title>Molecular networking-based the target discovery of potent antiproliferative macrolactams: 5/6/7/16 polycyclic ansamycins and glycosylated trienomycin from Streptomyces cacaoi subsp. asoensis.</title>
        <authorList>
            <person name="Liu L.-L."/>
        </authorList>
    </citation>
    <scope>NUCLEOTIDE SEQUENCE [LARGE SCALE GENOMIC DNA]</scope>
    <source>
        <strain evidence="2">H2S5</strain>
    </source>
</reference>
<dbReference type="AlphaFoldDB" id="A0A6M4X041"/>
<evidence type="ECO:0000313" key="3">
    <source>
        <dbReference type="Proteomes" id="UP000502665"/>
    </source>
</evidence>
<protein>
    <submittedName>
        <fullName evidence="2">Uncharacterized protein</fullName>
    </submittedName>
</protein>
<dbReference type="EMBL" id="CP049838">
    <property type="protein sequence ID" value="QJT01763.1"/>
    <property type="molecule type" value="Genomic_DNA"/>
</dbReference>
<evidence type="ECO:0000256" key="1">
    <source>
        <dbReference type="SAM" id="MobiDB-lite"/>
    </source>
</evidence>
<feature type="region of interest" description="Disordered" evidence="1">
    <location>
        <begin position="114"/>
        <end position="133"/>
    </location>
</feature>
<name>A0A6M4X041_9ACTN</name>
<sequence length="133" mass="14534">MPDHEDALTRLVQEHVGRGRRMTFRAFEEQAVDPVTGRRISKSTAENVARGHQIKVTPEVLRAIAAGIGVDLGRVRVAAIQQYIGIEVTDPFSTEAGDDDVVVRVAHEVGATPQELESARRVLDNPEGEPDSQ</sequence>
<evidence type="ECO:0000313" key="2">
    <source>
        <dbReference type="EMBL" id="QJT01763.1"/>
    </source>
</evidence>
<dbReference type="RefSeq" id="WP_171397317.1">
    <property type="nucleotide sequence ID" value="NZ_CP049838.1"/>
</dbReference>
<organism evidence="2 3">
    <name type="scientific">Streptomyces asoensis</name>
    <dbReference type="NCBI Taxonomy" id="249586"/>
    <lineage>
        <taxon>Bacteria</taxon>
        <taxon>Bacillati</taxon>
        <taxon>Actinomycetota</taxon>
        <taxon>Actinomycetes</taxon>
        <taxon>Kitasatosporales</taxon>
        <taxon>Streptomycetaceae</taxon>
        <taxon>Streptomyces</taxon>
    </lineage>
</organism>
<keyword evidence="3" id="KW-1185">Reference proteome</keyword>
<accession>A0A6M4X041</accession>
<proteinExistence type="predicted"/>
<dbReference type="Proteomes" id="UP000502665">
    <property type="component" value="Chromosome"/>
</dbReference>
<gene>
    <name evidence="2" type="ORF">G9272_16785</name>
</gene>